<evidence type="ECO:0000313" key="2">
    <source>
        <dbReference type="EMBL" id="MBP2417608.1"/>
    </source>
</evidence>
<dbReference type="Pfam" id="PF09995">
    <property type="entry name" value="MPAB_Lcp_cat"/>
    <property type="match status" value="1"/>
</dbReference>
<evidence type="ECO:0000259" key="1">
    <source>
        <dbReference type="Pfam" id="PF09995"/>
    </source>
</evidence>
<feature type="domain" description="ER-bound oxygenase mpaB/mpaB'/Rubber oxygenase catalytic" evidence="1">
    <location>
        <begin position="55"/>
        <end position="285"/>
    </location>
</feature>
<reference evidence="2 3" key="1">
    <citation type="submission" date="2021-03" db="EMBL/GenBank/DDBJ databases">
        <title>Sequencing the genomes of 1000 actinobacteria strains.</title>
        <authorList>
            <person name="Klenk H.-P."/>
        </authorList>
    </citation>
    <scope>NUCLEOTIDE SEQUENCE [LARGE SCALE GENOMIC DNA]</scope>
    <source>
        <strain evidence="2 3">DSM 12936</strain>
    </source>
</reference>
<sequence length="303" mass="33311">MPPLLLDPRPLIGRQRAGLAKMLRDRIGGEEFNASHERIWFTEGERWFSEDDVIWRVHADTSMFIGGIRALLLQSLHPVAMQGVSEHSGYRGDPWGRLQNTSRYLATTTYGTVEDAERIIRVVQAIHRRVTGTTPAGRPYAASDPHLLGWVHAAQVDSFVTSYQAFGPRRLADAEVDAYVAQSGEVAQRLGVVDPPRTWEQAVALLERYRPELRSTPAARDVAAMLLRDPPLTGPARLGFGVLAAGAVSTLPPWVRTTLLLPTLPTADRLVVRPLARSAMLTLRWALGDTTDLPEPPQPAAAG</sequence>
<proteinExistence type="predicted"/>
<dbReference type="PANTHER" id="PTHR36151">
    <property type="entry name" value="BLR2777 PROTEIN"/>
    <property type="match status" value="1"/>
</dbReference>
<dbReference type="EMBL" id="JAGIOB010000001">
    <property type="protein sequence ID" value="MBP2417608.1"/>
    <property type="molecule type" value="Genomic_DNA"/>
</dbReference>
<keyword evidence="3" id="KW-1185">Reference proteome</keyword>
<dbReference type="InterPro" id="IPR018713">
    <property type="entry name" value="MPAB/Lcp_cat_dom"/>
</dbReference>
<dbReference type="PANTHER" id="PTHR36151:SF3">
    <property type="entry name" value="ER-BOUND OXYGENASE MPAB_MPAB'_RUBBER OXYGENASE CATALYTIC DOMAIN-CONTAINING PROTEIN"/>
    <property type="match status" value="1"/>
</dbReference>
<evidence type="ECO:0000313" key="3">
    <source>
        <dbReference type="Proteomes" id="UP000758168"/>
    </source>
</evidence>
<protein>
    <submittedName>
        <fullName evidence="2">Uncharacterized protein (DUF2236 family)</fullName>
    </submittedName>
</protein>
<name>A0ABS4Z987_9ACTN</name>
<dbReference type="Proteomes" id="UP000758168">
    <property type="component" value="Unassembled WGS sequence"/>
</dbReference>
<accession>A0ABS4Z987</accession>
<gene>
    <name evidence="2" type="ORF">JOF54_002530</name>
</gene>
<organism evidence="2 3">
    <name type="scientific">Microlunatus capsulatus</name>
    <dbReference type="NCBI Taxonomy" id="99117"/>
    <lineage>
        <taxon>Bacteria</taxon>
        <taxon>Bacillati</taxon>
        <taxon>Actinomycetota</taxon>
        <taxon>Actinomycetes</taxon>
        <taxon>Propionibacteriales</taxon>
        <taxon>Propionibacteriaceae</taxon>
        <taxon>Microlunatus</taxon>
    </lineage>
</organism>
<dbReference type="RefSeq" id="WP_245358078.1">
    <property type="nucleotide sequence ID" value="NZ_BAAAMH010000003.1"/>
</dbReference>
<comment type="caution">
    <text evidence="2">The sequence shown here is derived from an EMBL/GenBank/DDBJ whole genome shotgun (WGS) entry which is preliminary data.</text>
</comment>